<keyword evidence="2" id="KW-1185">Reference proteome</keyword>
<gene>
    <name evidence="1" type="ORF">Ga0074812_13813</name>
</gene>
<dbReference type="RefSeq" id="WP_091285001.1">
    <property type="nucleotide sequence ID" value="NZ_FAOZ01000038.1"/>
</dbReference>
<evidence type="ECO:0000313" key="1">
    <source>
        <dbReference type="EMBL" id="CUU60298.1"/>
    </source>
</evidence>
<dbReference type="EMBL" id="FAOZ01000038">
    <property type="protein sequence ID" value="CUU60298.1"/>
    <property type="molecule type" value="Genomic_DNA"/>
</dbReference>
<accession>A0A0S4R0N6</accession>
<proteinExistence type="predicted"/>
<name>A0A0S4R0N6_9ACTN</name>
<organism evidence="1 2">
    <name type="scientific">Parafrankia irregularis</name>
    <dbReference type="NCBI Taxonomy" id="795642"/>
    <lineage>
        <taxon>Bacteria</taxon>
        <taxon>Bacillati</taxon>
        <taxon>Actinomycetota</taxon>
        <taxon>Actinomycetes</taxon>
        <taxon>Frankiales</taxon>
        <taxon>Frankiaceae</taxon>
        <taxon>Parafrankia</taxon>
    </lineage>
</organism>
<evidence type="ECO:0000313" key="2">
    <source>
        <dbReference type="Proteomes" id="UP000198802"/>
    </source>
</evidence>
<sequence length="570" mass="61541">MAQVEDSTPRAADAQTVFHLPLLTVTVTTTDPEAAGVALDYWRHSYSVYLPGYPAWAVKVAEIRARTKGRTVRLDEYIRTLCVATHEKPDCAECGGSFVALNRSQLDLKLGSRCARCVALSGHPVAPADNPAASAAGPAERSTSGPEQVGIDGAVLRFFPIVETGVLVEDLRRCDMTCLAVLDALTMYAPCHDPIPAVVDPSWSRPLTPGFQVDYLDRVVDSGFLRVHPASPASAFMWPDGESRPPVIGDIRDVSWYVAGEGTSVERLAFLDLSVAEIFAGPWTLAQYEDVIATVQDLVAAEVRAYVMHRLRRVGLGDLAPEDSARLDMTIESISGRHSLGACYRFVASVARDLPGQVEAGDEGIVRRTLSRVAGYANWAEENQFEGDRESPKDFPISASTLALFRRLGFTNPVTVTLDDVHRVAFERVDSTGRAKLIMRGGPPDPAADAVLAMLSVEYVPVVGRLLRSDEFPANVAAVEALLEILGNTVEVAVGHLEQGVPAGCALQIAYYSLDHLTKLLPDSHKPLIGDISGNRLRMAAEAAQGIIERALTAGLRIDSDEVARLRSLP</sequence>
<dbReference type="AlphaFoldDB" id="A0A0S4R0N6"/>
<reference evidence="2" key="1">
    <citation type="submission" date="2015-11" db="EMBL/GenBank/DDBJ databases">
        <authorList>
            <person name="Varghese N."/>
        </authorList>
    </citation>
    <scope>NUCLEOTIDE SEQUENCE [LARGE SCALE GENOMIC DNA]</scope>
    <source>
        <strain evidence="2">DSM 45899</strain>
    </source>
</reference>
<dbReference type="Proteomes" id="UP000198802">
    <property type="component" value="Unassembled WGS sequence"/>
</dbReference>
<protein>
    <submittedName>
        <fullName evidence="1">Uncharacterized protein</fullName>
    </submittedName>
</protein>